<proteinExistence type="inferred from homology"/>
<dbReference type="PANTHER" id="PTHR12832:SF34">
    <property type="entry name" value="T-COMPLEX PROTEIN 11"/>
    <property type="match status" value="1"/>
</dbReference>
<dbReference type="AlphaFoldDB" id="A0A6A4P8N0"/>
<accession>A0A6A4P8N0</accession>
<gene>
    <name evidence="3" type="ORF">Lalb_Chr15g0090681</name>
</gene>
<dbReference type="EMBL" id="WOCE01000015">
    <property type="protein sequence ID" value="KAE9599365.1"/>
    <property type="molecule type" value="Genomic_DNA"/>
</dbReference>
<feature type="region of interest" description="Disordered" evidence="2">
    <location>
        <begin position="285"/>
        <end position="309"/>
    </location>
</feature>
<evidence type="ECO:0000256" key="1">
    <source>
        <dbReference type="ARBA" id="ARBA00010954"/>
    </source>
</evidence>
<name>A0A6A4P8N0_LUPAL</name>
<keyword evidence="4" id="KW-1185">Reference proteome</keyword>
<evidence type="ECO:0000313" key="4">
    <source>
        <dbReference type="Proteomes" id="UP000447434"/>
    </source>
</evidence>
<feature type="compositionally biased region" description="Basic and acidic residues" evidence="2">
    <location>
        <begin position="293"/>
        <end position="309"/>
    </location>
</feature>
<evidence type="ECO:0000256" key="2">
    <source>
        <dbReference type="SAM" id="MobiDB-lite"/>
    </source>
</evidence>
<dbReference type="OrthoDB" id="276323at2759"/>
<feature type="region of interest" description="Disordered" evidence="2">
    <location>
        <begin position="128"/>
        <end position="149"/>
    </location>
</feature>
<dbReference type="Pfam" id="PF05794">
    <property type="entry name" value="Tcp11"/>
    <property type="match status" value="1"/>
</dbReference>
<dbReference type="InterPro" id="IPR008862">
    <property type="entry name" value="Tcp11"/>
</dbReference>
<dbReference type="Proteomes" id="UP000447434">
    <property type="component" value="Chromosome 15"/>
</dbReference>
<protein>
    <submittedName>
        <fullName evidence="3">Putative T-complex 11 protein</fullName>
    </submittedName>
</protein>
<organism evidence="3 4">
    <name type="scientific">Lupinus albus</name>
    <name type="common">White lupine</name>
    <name type="synonym">Lupinus termis</name>
    <dbReference type="NCBI Taxonomy" id="3870"/>
    <lineage>
        <taxon>Eukaryota</taxon>
        <taxon>Viridiplantae</taxon>
        <taxon>Streptophyta</taxon>
        <taxon>Embryophyta</taxon>
        <taxon>Tracheophyta</taxon>
        <taxon>Spermatophyta</taxon>
        <taxon>Magnoliopsida</taxon>
        <taxon>eudicotyledons</taxon>
        <taxon>Gunneridae</taxon>
        <taxon>Pentapetalae</taxon>
        <taxon>rosids</taxon>
        <taxon>fabids</taxon>
        <taxon>Fabales</taxon>
        <taxon>Fabaceae</taxon>
        <taxon>Papilionoideae</taxon>
        <taxon>50 kb inversion clade</taxon>
        <taxon>genistoids sensu lato</taxon>
        <taxon>core genistoids</taxon>
        <taxon>Genisteae</taxon>
        <taxon>Lupinus</taxon>
    </lineage>
</organism>
<comment type="similarity">
    <text evidence="1">Belongs to the TCP11 family.</text>
</comment>
<dbReference type="PANTHER" id="PTHR12832">
    <property type="entry name" value="TESTIS-SPECIFIC PROTEIN PBS13 T-COMPLEX 11"/>
    <property type="match status" value="1"/>
</dbReference>
<sequence>MSIYYGDKRVDDVTNIYTTQTRHFISFSYKTPTQRNTPFHISLFFFLLFNSLINNSFMAAGVDGRPTTGGIAIQFQVQHADSPTTLPKRLRRRLLDTEGKSSSPTTVHEIQAKLRHADHRRQMYYERLSSKARAKPRSPSRCSSQEEDLGQRLEARLQAAEQKRLSLLTNAQMRLARLDELRQAAKNGVQMRYENERAKLGTKVESRVQQAEANRMLILKAHKQRRASLRERSSQSLMKRMARESKYKECVRAAIQQKRAAAETKRLRLLEAEKRKAHARVSQVKHVAKSVSHQREIERRKKKDQLEDRLQRARSQRAEYLRQRGRLHGYAHENWYRIANQAEYLSRKLARCWRQFLRHKGSTFALAKAYEMVGISEKSVKSMPFEQLALLIESAYTLQTVKALFDRIEIRLKVSAIVAPSNYLSSLDNIDHLLKRVATPKKRTTRRSSVRSRGTRKLDLVRESNKSLVRLSRYPVRIVLCAYMILSHPDAVFSGMGEREIALAKSAQEFVHMFEFLIKVILDVPISDEKSDSAVIKRYTFRSQLAAFDKAWCSYLNCFVLWKVKDARSLEEDLVRAACQLEASMLQTCKLTPVGAGGRLTHDMKAIQNQVTEDQKLLREKVQHLSGDAGIERMESALSETRARYFRVGDNNESSVRSPMTQSMLPTPTPLMIQSVSPTPIPLMTQSVSPTPTPLMTQSVSPTPTPLPTVASLSERNILDESNHRPNRVVRSLFKETTTSPGGCSFSVSRTSSDSQLTSFSGKIVTENEVLVNEFLHEHHRSLSDGFDVDQIQSSIEGKIKQTMEKAFWDSIMESVKQEQPNYDQIVQLMREVRDEICEMAPQSWKEDIFAAIDLEILSQVLISGNLDVNYLGQILEFSLVSLQKLSSPANEEIMKATHQKLFSELSEICQSKDESNNACVIALVKGLQFILENIQILKKEISRARIRLMEPLVKGPAGLDYLRNAFANRYGSPPDSNTSLPSTLRWLSSVWNCKDQEWEEHVSFSSALAGRSSQEWLPSTTLRTGGNIRLKTTGSSQMALSPDGGNQQQPECKGGPIDLAVRLGLLKLVSGIGGLTQEVLPETLSLNFTRLRSVQAQFQKIIVISTSVLICRQILLSEKAVSSPAEMDKMVSKCAEQLLDLLDRVEDTDIKDMVEVICNLAAVEGEDALKIKSRKEVAGRMLGKNLQGGDAVFERVFSAVYSAFRGAVLGGSGPRGRNLAEMALLRIGAAVLTERVVETAAVLILAATISVSVHGPWYKYLTDNL</sequence>
<dbReference type="GO" id="GO:0007165">
    <property type="term" value="P:signal transduction"/>
    <property type="evidence" value="ECO:0007669"/>
    <property type="project" value="TreeGrafter"/>
</dbReference>
<evidence type="ECO:0000313" key="3">
    <source>
        <dbReference type="EMBL" id="KAE9599365.1"/>
    </source>
</evidence>
<comment type="caution">
    <text evidence="3">The sequence shown here is derived from an EMBL/GenBank/DDBJ whole genome shotgun (WGS) entry which is preliminary data.</text>
</comment>
<reference evidence="4" key="1">
    <citation type="journal article" date="2020" name="Nat. Commun.">
        <title>Genome sequence of the cluster root forming white lupin.</title>
        <authorList>
            <person name="Hufnagel B."/>
            <person name="Marques A."/>
            <person name="Soriano A."/>
            <person name="Marques L."/>
            <person name="Divol F."/>
            <person name="Doumas P."/>
            <person name="Sallet E."/>
            <person name="Mancinotti D."/>
            <person name="Carrere S."/>
            <person name="Marande W."/>
            <person name="Arribat S."/>
            <person name="Keller J."/>
            <person name="Huneau C."/>
            <person name="Blein T."/>
            <person name="Aime D."/>
            <person name="Laguerre M."/>
            <person name="Taylor J."/>
            <person name="Schubert V."/>
            <person name="Nelson M."/>
            <person name="Geu-Flores F."/>
            <person name="Crespi M."/>
            <person name="Gallardo-Guerrero K."/>
            <person name="Delaux P.-M."/>
            <person name="Salse J."/>
            <person name="Berges H."/>
            <person name="Guyot R."/>
            <person name="Gouzy J."/>
            <person name="Peret B."/>
        </authorList>
    </citation>
    <scope>NUCLEOTIDE SEQUENCE [LARGE SCALE GENOMIC DNA]</scope>
    <source>
        <strain evidence="4">cv. Amiga</strain>
    </source>
</reference>